<dbReference type="Gene3D" id="1.10.260.40">
    <property type="entry name" value="lambda repressor-like DNA-binding domains"/>
    <property type="match status" value="1"/>
</dbReference>
<keyword evidence="2" id="KW-0238">DNA-binding</keyword>
<dbReference type="SUPFAM" id="SSF47413">
    <property type="entry name" value="lambda repressor-like DNA-binding domains"/>
    <property type="match status" value="1"/>
</dbReference>
<dbReference type="InterPro" id="IPR001387">
    <property type="entry name" value="Cro/C1-type_HTH"/>
</dbReference>
<gene>
    <name evidence="5" type="primary">prtR_1</name>
    <name evidence="5" type="ORF">JGUZn3_04350</name>
</gene>
<dbReference type="Proteomes" id="UP000516349">
    <property type="component" value="Chromosome"/>
</dbReference>
<evidence type="ECO:0000313" key="6">
    <source>
        <dbReference type="Proteomes" id="UP000516349"/>
    </source>
</evidence>
<dbReference type="AlphaFoldDB" id="A0A7H1NPH5"/>
<evidence type="ECO:0000313" key="5">
    <source>
        <dbReference type="EMBL" id="QNT77685.1"/>
    </source>
</evidence>
<dbReference type="Pfam" id="PF00717">
    <property type="entry name" value="Peptidase_S24"/>
    <property type="match status" value="1"/>
</dbReference>
<keyword evidence="6" id="KW-1185">Reference proteome</keyword>
<evidence type="ECO:0000259" key="4">
    <source>
        <dbReference type="PROSITE" id="PS50943"/>
    </source>
</evidence>
<evidence type="ECO:0000256" key="3">
    <source>
        <dbReference type="ARBA" id="ARBA00023163"/>
    </source>
</evidence>
<feature type="domain" description="HTH cro/C1-type" evidence="4">
    <location>
        <begin position="42"/>
        <end position="81"/>
    </location>
</feature>
<dbReference type="Gene3D" id="2.10.109.10">
    <property type="entry name" value="Umud Fragment, subunit A"/>
    <property type="match status" value="1"/>
</dbReference>
<dbReference type="SMART" id="SM00530">
    <property type="entry name" value="HTH_XRE"/>
    <property type="match status" value="1"/>
</dbReference>
<dbReference type="InterPro" id="IPR015927">
    <property type="entry name" value="Peptidase_S24_S26A/B/C"/>
</dbReference>
<dbReference type="InterPro" id="IPR010982">
    <property type="entry name" value="Lambda_DNA-bd_dom_sf"/>
</dbReference>
<dbReference type="GO" id="GO:0003677">
    <property type="term" value="F:DNA binding"/>
    <property type="evidence" value="ECO:0007669"/>
    <property type="project" value="UniProtKB-KW"/>
</dbReference>
<evidence type="ECO:0000256" key="2">
    <source>
        <dbReference type="ARBA" id="ARBA00023125"/>
    </source>
</evidence>
<protein>
    <submittedName>
        <fullName evidence="5">HTH-type transcriptional regulator PrtR</fullName>
    </submittedName>
</protein>
<dbReference type="SUPFAM" id="SSF51306">
    <property type="entry name" value="LexA/Signal peptidase"/>
    <property type="match status" value="1"/>
</dbReference>
<sequence length="259" mass="28684">MSHNIITHAKATVEKTQSDIQAHERVARLRQAVKNAGGNLKVAQLSGIPLSTLNSYMSGRDFKLSTAIELCKICNITIEWLATGKAIPDTTFPQQSPQPVNVHMMHYGFNPTTIQAPEGYTNIPYYKISSAVYTDIITRTNVHGYCHFQQNWLDSTIPRPPNSLLALTGLGQTMEPTLRHHDILLIDTTSTQIVDGAIYTLVVNNTILVKRLILLASGEIRLMNDNDRYPSQVISTAPTESFPLPNILGQAVWHSGLLL</sequence>
<keyword evidence="1" id="KW-0805">Transcription regulation</keyword>
<dbReference type="CDD" id="cd00093">
    <property type="entry name" value="HTH_XRE"/>
    <property type="match status" value="1"/>
</dbReference>
<dbReference type="EMBL" id="CP060244">
    <property type="protein sequence ID" value="QNT77685.1"/>
    <property type="molecule type" value="Genomic_DNA"/>
</dbReference>
<dbReference type="PANTHER" id="PTHR40661:SF3">
    <property type="entry name" value="FELS-1 PROPHAGE TRANSCRIPTIONAL REGULATOR"/>
    <property type="match status" value="1"/>
</dbReference>
<dbReference type="PANTHER" id="PTHR40661">
    <property type="match status" value="1"/>
</dbReference>
<proteinExistence type="predicted"/>
<dbReference type="KEGG" id="ebla:JGUZn3_04350"/>
<name>A0A7H1NPH5_9PROT</name>
<dbReference type="PROSITE" id="PS50943">
    <property type="entry name" value="HTH_CROC1"/>
    <property type="match status" value="1"/>
</dbReference>
<keyword evidence="3" id="KW-0804">Transcription</keyword>
<dbReference type="InterPro" id="IPR039418">
    <property type="entry name" value="LexA-like"/>
</dbReference>
<dbReference type="CDD" id="cd06529">
    <property type="entry name" value="S24_LexA-like"/>
    <property type="match status" value="1"/>
</dbReference>
<evidence type="ECO:0000256" key="1">
    <source>
        <dbReference type="ARBA" id="ARBA00023015"/>
    </source>
</evidence>
<dbReference type="RefSeq" id="WP_203414118.1">
    <property type="nucleotide sequence ID" value="NZ_CP060244.1"/>
</dbReference>
<dbReference type="InterPro" id="IPR036286">
    <property type="entry name" value="LexA/Signal_pep-like_sf"/>
</dbReference>
<dbReference type="Pfam" id="PF01381">
    <property type="entry name" value="HTH_3"/>
    <property type="match status" value="1"/>
</dbReference>
<reference evidence="5 6" key="1">
    <citation type="submission" date="2020-08" db="EMBL/GenBank/DDBJ databases">
        <title>Complete genome sequence of Entomobacter blattae G55GP.</title>
        <authorList>
            <person name="Poehlein A."/>
            <person name="Guzman J."/>
            <person name="Daniel R."/>
            <person name="Vilcinskas A."/>
        </authorList>
    </citation>
    <scope>NUCLEOTIDE SEQUENCE [LARGE SCALE GENOMIC DNA]</scope>
    <source>
        <strain evidence="5 6">G55GP</strain>
    </source>
</reference>
<accession>A0A7H1NPH5</accession>
<organism evidence="5 6">
    <name type="scientific">Entomobacter blattae</name>
    <dbReference type="NCBI Taxonomy" id="2762277"/>
    <lineage>
        <taxon>Bacteria</taxon>
        <taxon>Pseudomonadati</taxon>
        <taxon>Pseudomonadota</taxon>
        <taxon>Alphaproteobacteria</taxon>
        <taxon>Acetobacterales</taxon>
        <taxon>Acetobacteraceae</taxon>
        <taxon>Entomobacter</taxon>
    </lineage>
</organism>